<evidence type="ECO:0000313" key="2">
    <source>
        <dbReference type="EMBL" id="NIJ23497.1"/>
    </source>
</evidence>
<gene>
    <name evidence="2" type="ORF">FHT01_001039</name>
</gene>
<evidence type="ECO:0000313" key="3">
    <source>
        <dbReference type="Proteomes" id="UP000788153"/>
    </source>
</evidence>
<dbReference type="InterPro" id="IPR013785">
    <property type="entry name" value="Aldolase_TIM"/>
</dbReference>
<dbReference type="GO" id="GO:0004789">
    <property type="term" value="F:thiamine-phosphate diphosphorylase activity"/>
    <property type="evidence" value="ECO:0007669"/>
    <property type="project" value="UniProtKB-EC"/>
</dbReference>
<comment type="caution">
    <text evidence="2">The sequence shown here is derived from an EMBL/GenBank/DDBJ whole genome shotgun (WGS) entry which is preliminary data.</text>
</comment>
<accession>A0ABX0U297</accession>
<dbReference type="InterPro" id="IPR036206">
    <property type="entry name" value="ThiamineP_synth_sf"/>
</dbReference>
<name>A0ABX0U297_9SPHN</name>
<dbReference type="Proteomes" id="UP000788153">
    <property type="component" value="Unassembled WGS sequence"/>
</dbReference>
<dbReference type="SUPFAM" id="SSF51391">
    <property type="entry name" value="Thiamin phosphate synthase"/>
    <property type="match status" value="1"/>
</dbReference>
<sequence length="172" mass="19169">MTDQRLGDALWEILERIPRGAGVVFRDYALAPAERRLRFERIRRVAKRRGFMLVRAGSLPMRGEDGIHGRHRRTRPGIRTAAAHSRREAIAAIRAGADMLFVSPVYATRSHPVAPRLGRVRLGLMIRGLRVPIVALGGMDARRLRGMQALGITRFAAIDAWLPGRRPGGQTP</sequence>
<keyword evidence="2" id="KW-0808">Transferase</keyword>
<dbReference type="Pfam" id="PF02581">
    <property type="entry name" value="TMP-TENI"/>
    <property type="match status" value="1"/>
</dbReference>
<reference evidence="2 3" key="1">
    <citation type="submission" date="2020-03" db="EMBL/GenBank/DDBJ databases">
        <title>Genomic Encyclopedia of Type Strains, Phase IV (KMG-IV): sequencing the most valuable type-strain genomes for metagenomic binning, comparative biology and taxonomic classification.</title>
        <authorList>
            <person name="Goeker M."/>
        </authorList>
    </citation>
    <scope>NUCLEOTIDE SEQUENCE [LARGE SCALE GENOMIC DNA]</scope>
    <source>
        <strain evidence="2 3">DSM 22753</strain>
    </source>
</reference>
<dbReference type="RefSeq" id="WP_243846638.1">
    <property type="nucleotide sequence ID" value="NZ_BAAAEV010000001.1"/>
</dbReference>
<feature type="domain" description="Thiamine phosphate synthase/TenI" evidence="1">
    <location>
        <begin position="81"/>
        <end position="160"/>
    </location>
</feature>
<proteinExistence type="predicted"/>
<dbReference type="EC" id="2.5.1.3" evidence="2"/>
<protein>
    <submittedName>
        <fullName evidence="2">Thiamine-phosphate pyrophosphorylase</fullName>
        <ecNumber evidence="2">2.5.1.3</ecNumber>
    </submittedName>
</protein>
<organism evidence="2 3">
    <name type="scientific">Sphingomonas japonica</name>
    <dbReference type="NCBI Taxonomy" id="511662"/>
    <lineage>
        <taxon>Bacteria</taxon>
        <taxon>Pseudomonadati</taxon>
        <taxon>Pseudomonadota</taxon>
        <taxon>Alphaproteobacteria</taxon>
        <taxon>Sphingomonadales</taxon>
        <taxon>Sphingomonadaceae</taxon>
        <taxon>Sphingomonas</taxon>
    </lineage>
</organism>
<keyword evidence="3" id="KW-1185">Reference proteome</keyword>
<evidence type="ECO:0000259" key="1">
    <source>
        <dbReference type="Pfam" id="PF02581"/>
    </source>
</evidence>
<dbReference type="InterPro" id="IPR022998">
    <property type="entry name" value="ThiamineP_synth_TenI"/>
</dbReference>
<dbReference type="Gene3D" id="3.20.20.70">
    <property type="entry name" value="Aldolase class I"/>
    <property type="match status" value="1"/>
</dbReference>
<dbReference type="EMBL" id="JAASQP010000001">
    <property type="protein sequence ID" value="NIJ23497.1"/>
    <property type="molecule type" value="Genomic_DNA"/>
</dbReference>